<accession>A0A8H6A8W7</accession>
<feature type="chain" id="PRO_5034401323" evidence="1">
    <location>
        <begin position="20"/>
        <end position="233"/>
    </location>
</feature>
<evidence type="ECO:0000313" key="3">
    <source>
        <dbReference type="Proteomes" id="UP000541154"/>
    </source>
</evidence>
<evidence type="ECO:0000313" key="2">
    <source>
        <dbReference type="EMBL" id="KAF5862324.1"/>
    </source>
</evidence>
<keyword evidence="3" id="KW-1185">Reference proteome</keyword>
<name>A0A8H6A8W7_PETAA</name>
<gene>
    <name evidence="2" type="ORF">ETB97_011848</name>
</gene>
<organism evidence="2 3">
    <name type="scientific">Petromyces alliaceus</name>
    <name type="common">Aspergillus alliaceus</name>
    <dbReference type="NCBI Taxonomy" id="209559"/>
    <lineage>
        <taxon>Eukaryota</taxon>
        <taxon>Fungi</taxon>
        <taxon>Dikarya</taxon>
        <taxon>Ascomycota</taxon>
        <taxon>Pezizomycotina</taxon>
        <taxon>Eurotiomycetes</taxon>
        <taxon>Eurotiomycetidae</taxon>
        <taxon>Eurotiales</taxon>
        <taxon>Aspergillaceae</taxon>
        <taxon>Aspergillus</taxon>
        <taxon>Aspergillus subgen. Circumdati</taxon>
    </lineage>
</organism>
<sequence>MDFLQAIALFSFFPTAIVAVPQQTAAGTTTATPATITKAASLSCSDGQTAVYTTDCTLGTPMSYCARPEPPIQCSEGYFPSVWHPGHCIEQSTCYPLDASWITTECSHGAIPWTTSTLYEGTLAGGKSTIVSDNEAKNTWCIPKAVSCSCARDQWYSMTMLAGASTVDTFCMPSSSCPAGMTTSVSVNTYCATAPASVCSDIPLETSYCKCEYAAQTPVYPDSVGAAPTGCEF</sequence>
<reference evidence="2 3" key="1">
    <citation type="submission" date="2019-04" db="EMBL/GenBank/DDBJ databases">
        <title>Aspergillus burnettii sp. nov., novel species from soil in southeast Queensland.</title>
        <authorList>
            <person name="Gilchrist C.L.M."/>
            <person name="Pitt J.I."/>
            <person name="Lange L."/>
            <person name="Lacey H.J."/>
            <person name="Vuong D."/>
            <person name="Midgley D.J."/>
            <person name="Greenfield P."/>
            <person name="Bradbury M."/>
            <person name="Lacey E."/>
            <person name="Busk P.K."/>
            <person name="Pilgaard B."/>
            <person name="Chooi Y.H."/>
            <person name="Piggott A.M."/>
        </authorList>
    </citation>
    <scope>NUCLEOTIDE SEQUENCE [LARGE SCALE GENOMIC DNA]</scope>
    <source>
        <strain evidence="2 3">FRR 5400</strain>
    </source>
</reference>
<proteinExistence type="predicted"/>
<dbReference type="Proteomes" id="UP000541154">
    <property type="component" value="Unassembled WGS sequence"/>
</dbReference>
<comment type="caution">
    <text evidence="2">The sequence shown here is derived from an EMBL/GenBank/DDBJ whole genome shotgun (WGS) entry which is preliminary data.</text>
</comment>
<dbReference type="EMBL" id="SPNV01000077">
    <property type="protein sequence ID" value="KAF5862324.1"/>
    <property type="molecule type" value="Genomic_DNA"/>
</dbReference>
<keyword evidence="1" id="KW-0732">Signal</keyword>
<evidence type="ECO:0000256" key="1">
    <source>
        <dbReference type="SAM" id="SignalP"/>
    </source>
</evidence>
<dbReference type="AlphaFoldDB" id="A0A8H6A8W7"/>
<protein>
    <submittedName>
        <fullName evidence="2">Uncharacterized protein</fullName>
    </submittedName>
</protein>
<feature type="signal peptide" evidence="1">
    <location>
        <begin position="1"/>
        <end position="19"/>
    </location>
</feature>